<evidence type="ECO:0000256" key="7">
    <source>
        <dbReference type="ARBA" id="ARBA00023136"/>
    </source>
</evidence>
<protein>
    <submittedName>
        <fullName evidence="10">ABC transporter permease</fullName>
    </submittedName>
</protein>
<dbReference type="GO" id="GO:0005886">
    <property type="term" value="C:plasma membrane"/>
    <property type="evidence" value="ECO:0007669"/>
    <property type="project" value="UniProtKB-SubCell"/>
</dbReference>
<dbReference type="Gene3D" id="1.10.3720.10">
    <property type="entry name" value="MetI-like"/>
    <property type="match status" value="1"/>
</dbReference>
<evidence type="ECO:0000256" key="6">
    <source>
        <dbReference type="ARBA" id="ARBA00022989"/>
    </source>
</evidence>
<dbReference type="InterPro" id="IPR035906">
    <property type="entry name" value="MetI-like_sf"/>
</dbReference>
<feature type="transmembrane region" description="Helical" evidence="8">
    <location>
        <begin position="130"/>
        <end position="149"/>
    </location>
</feature>
<feature type="transmembrane region" description="Helical" evidence="8">
    <location>
        <begin position="234"/>
        <end position="256"/>
    </location>
</feature>
<comment type="similarity">
    <text evidence="2">Belongs to the binding-protein-dependent transport system permease family. CysTW subfamily.</text>
</comment>
<evidence type="ECO:0000313" key="11">
    <source>
        <dbReference type="Proteomes" id="UP000823909"/>
    </source>
</evidence>
<reference evidence="10" key="2">
    <citation type="submission" date="2021-04" db="EMBL/GenBank/DDBJ databases">
        <authorList>
            <person name="Gilroy R."/>
        </authorList>
    </citation>
    <scope>NUCLEOTIDE SEQUENCE</scope>
    <source>
        <strain evidence="10">ChiBcec15-3976</strain>
    </source>
</reference>
<gene>
    <name evidence="10" type="ORF">H9910_04345</name>
</gene>
<dbReference type="CDD" id="cd06261">
    <property type="entry name" value="TM_PBP2"/>
    <property type="match status" value="1"/>
</dbReference>
<keyword evidence="7 8" id="KW-0472">Membrane</keyword>
<evidence type="ECO:0000256" key="3">
    <source>
        <dbReference type="ARBA" id="ARBA00022448"/>
    </source>
</evidence>
<dbReference type="InterPro" id="IPR000515">
    <property type="entry name" value="MetI-like"/>
</dbReference>
<dbReference type="InterPro" id="IPR051789">
    <property type="entry name" value="Bact_Polyamine_Transport"/>
</dbReference>
<evidence type="ECO:0000313" key="10">
    <source>
        <dbReference type="EMBL" id="HJD42223.1"/>
    </source>
</evidence>
<keyword evidence="4" id="KW-1003">Cell membrane</keyword>
<dbReference type="Pfam" id="PF00528">
    <property type="entry name" value="BPD_transp_1"/>
    <property type="match status" value="1"/>
</dbReference>
<sequence length="273" mass="29342">MMKKILSHTWLVLVALFMYVPVLILAFYSFTESTAIGAVRGFSLQNYVTLFTMEELRDMIVGTLALAVGAALIASVLGTLGAVGAFYSRPSTRAALETANRIPVVNADVVTAFSICIMLIIVFGINKDTFVPLVIGHSVLCTPFVYLAVMPKLKQMDNGLYEAALDLGATPFQALRKVVIPQIIPGIVSGFMLSITLSLDDYFISTYTKPATFDTISTYVVNATRGSQTEIKTALWALSTVIFVIVILAVVIMNAASAGSGKKQEVSAHGGRK</sequence>
<accession>A0A9D2RC01</accession>
<reference evidence="10" key="1">
    <citation type="journal article" date="2021" name="PeerJ">
        <title>Extensive microbial diversity within the chicken gut microbiome revealed by metagenomics and culture.</title>
        <authorList>
            <person name="Gilroy R."/>
            <person name="Ravi A."/>
            <person name="Getino M."/>
            <person name="Pursley I."/>
            <person name="Horton D.L."/>
            <person name="Alikhan N.F."/>
            <person name="Baker D."/>
            <person name="Gharbi K."/>
            <person name="Hall N."/>
            <person name="Watson M."/>
            <person name="Adriaenssens E.M."/>
            <person name="Foster-Nyarko E."/>
            <person name="Jarju S."/>
            <person name="Secka A."/>
            <person name="Antonio M."/>
            <person name="Oren A."/>
            <person name="Chaudhuri R.R."/>
            <person name="La Ragione R."/>
            <person name="Hildebrand F."/>
            <person name="Pallen M.J."/>
        </authorList>
    </citation>
    <scope>NUCLEOTIDE SEQUENCE</scope>
    <source>
        <strain evidence="10">ChiBcec15-3976</strain>
    </source>
</reference>
<organism evidence="10 11">
    <name type="scientific">Candidatus Mediterraneibacter quadrami</name>
    <dbReference type="NCBI Taxonomy" id="2838684"/>
    <lineage>
        <taxon>Bacteria</taxon>
        <taxon>Bacillati</taxon>
        <taxon>Bacillota</taxon>
        <taxon>Clostridia</taxon>
        <taxon>Lachnospirales</taxon>
        <taxon>Lachnospiraceae</taxon>
        <taxon>Mediterraneibacter</taxon>
    </lineage>
</organism>
<evidence type="ECO:0000256" key="4">
    <source>
        <dbReference type="ARBA" id="ARBA00022475"/>
    </source>
</evidence>
<dbReference type="PANTHER" id="PTHR43848">
    <property type="entry name" value="PUTRESCINE TRANSPORT SYSTEM PERMEASE PROTEIN POTI"/>
    <property type="match status" value="1"/>
</dbReference>
<evidence type="ECO:0000259" key="9">
    <source>
        <dbReference type="PROSITE" id="PS50928"/>
    </source>
</evidence>
<comment type="caution">
    <text evidence="10">The sequence shown here is derived from an EMBL/GenBank/DDBJ whole genome shotgun (WGS) entry which is preliminary data.</text>
</comment>
<dbReference type="AlphaFoldDB" id="A0A9D2RC01"/>
<evidence type="ECO:0000256" key="8">
    <source>
        <dbReference type="RuleBase" id="RU363032"/>
    </source>
</evidence>
<evidence type="ECO:0000256" key="2">
    <source>
        <dbReference type="ARBA" id="ARBA00007069"/>
    </source>
</evidence>
<dbReference type="PANTHER" id="PTHR43848:SF2">
    <property type="entry name" value="PUTRESCINE TRANSPORT SYSTEM PERMEASE PROTEIN POTI"/>
    <property type="match status" value="1"/>
</dbReference>
<feature type="transmembrane region" description="Helical" evidence="8">
    <location>
        <begin position="59"/>
        <end position="83"/>
    </location>
</feature>
<feature type="transmembrane region" description="Helical" evidence="8">
    <location>
        <begin position="104"/>
        <end position="124"/>
    </location>
</feature>
<comment type="subcellular location">
    <subcellularLocation>
        <location evidence="1 8">Cell membrane</location>
        <topology evidence="1 8">Multi-pass membrane protein</topology>
    </subcellularLocation>
</comment>
<keyword evidence="5 8" id="KW-0812">Transmembrane</keyword>
<proteinExistence type="inferred from homology"/>
<keyword evidence="6 8" id="KW-1133">Transmembrane helix</keyword>
<evidence type="ECO:0000256" key="1">
    <source>
        <dbReference type="ARBA" id="ARBA00004651"/>
    </source>
</evidence>
<dbReference type="EMBL" id="DWUU01000025">
    <property type="protein sequence ID" value="HJD42223.1"/>
    <property type="molecule type" value="Genomic_DNA"/>
</dbReference>
<evidence type="ECO:0000256" key="5">
    <source>
        <dbReference type="ARBA" id="ARBA00022692"/>
    </source>
</evidence>
<dbReference type="PROSITE" id="PS50928">
    <property type="entry name" value="ABC_TM1"/>
    <property type="match status" value="1"/>
</dbReference>
<dbReference type="GO" id="GO:0055085">
    <property type="term" value="P:transmembrane transport"/>
    <property type="evidence" value="ECO:0007669"/>
    <property type="project" value="InterPro"/>
</dbReference>
<name>A0A9D2RC01_9FIRM</name>
<feature type="transmembrane region" description="Helical" evidence="8">
    <location>
        <begin position="9"/>
        <end position="30"/>
    </location>
</feature>
<dbReference type="SUPFAM" id="SSF161098">
    <property type="entry name" value="MetI-like"/>
    <property type="match status" value="1"/>
</dbReference>
<feature type="domain" description="ABC transmembrane type-1" evidence="9">
    <location>
        <begin position="60"/>
        <end position="253"/>
    </location>
</feature>
<dbReference type="Proteomes" id="UP000823909">
    <property type="component" value="Unassembled WGS sequence"/>
</dbReference>
<keyword evidence="3 8" id="KW-0813">Transport</keyword>